<gene>
    <name evidence="8" type="ORF">SAMN05443575_0844</name>
</gene>
<evidence type="ECO:0000256" key="3">
    <source>
        <dbReference type="ARBA" id="ARBA00022576"/>
    </source>
</evidence>
<protein>
    <recommendedName>
        <fullName evidence="6">Aminotransferase</fullName>
        <ecNumber evidence="6">2.6.1.-</ecNumber>
    </recommendedName>
</protein>
<comment type="similarity">
    <text evidence="2 6">Belongs to the class-I pyridoxal-phosphate-dependent aminotransferase family.</text>
</comment>
<keyword evidence="4 6" id="KW-0808">Transferase</keyword>
<dbReference type="PANTHER" id="PTHR46383:SF2">
    <property type="entry name" value="AMINOTRANSFERASE"/>
    <property type="match status" value="1"/>
</dbReference>
<reference evidence="9" key="1">
    <citation type="submission" date="2016-11" db="EMBL/GenBank/DDBJ databases">
        <authorList>
            <person name="Varghese N."/>
            <person name="Submissions S."/>
        </authorList>
    </citation>
    <scope>NUCLEOTIDE SEQUENCE [LARGE SCALE GENOMIC DNA]</scope>
    <source>
        <strain evidence="9">DSM 45627</strain>
    </source>
</reference>
<dbReference type="GO" id="GO:0030170">
    <property type="term" value="F:pyridoxal phosphate binding"/>
    <property type="evidence" value="ECO:0007669"/>
    <property type="project" value="InterPro"/>
</dbReference>
<dbReference type="PROSITE" id="PS00105">
    <property type="entry name" value="AA_TRANSFER_CLASS_1"/>
    <property type="match status" value="1"/>
</dbReference>
<evidence type="ECO:0000256" key="2">
    <source>
        <dbReference type="ARBA" id="ARBA00007441"/>
    </source>
</evidence>
<evidence type="ECO:0000256" key="1">
    <source>
        <dbReference type="ARBA" id="ARBA00001933"/>
    </source>
</evidence>
<evidence type="ECO:0000256" key="5">
    <source>
        <dbReference type="ARBA" id="ARBA00022898"/>
    </source>
</evidence>
<accession>A0A1M5EBP7</accession>
<sequence>MISDRGGVPPFRVMRVIDAVGRRRAAGLPVVDLSAGQPSTPAPSPVRAAARRALDADRIGYSSALGVPALREAIAGHYRDRVGVAVDPASVAVTTGSSGGFLLAFLAAFDAGDTVVMARPGYPAYRNMLAALGCRVIELPCGPETRFQPTVAQLDALPEPPAGLVLASPANPTGTMVGPDELRDIAQWCRDHGTRLISDEIYHGITFGEVATSAWRTHRDGVVVNSFSKYFSMTGWRIGWLLVPDELADSVDRLAGNFTICPPVLSQLAAVAAFDAYDELDANVARYARNRAMLLDALPAIGLDRLAPADGAFYVYADVSRWTDDSTSWCARVLDETGVALVPGVDFDPVDGGRFVRLCFAGDGDEIAHAVDLLGAWLPRH</sequence>
<proteinExistence type="inferred from homology"/>
<evidence type="ECO:0000259" key="7">
    <source>
        <dbReference type="Pfam" id="PF00155"/>
    </source>
</evidence>
<dbReference type="SUPFAM" id="SSF53383">
    <property type="entry name" value="PLP-dependent transferases"/>
    <property type="match status" value="1"/>
</dbReference>
<evidence type="ECO:0000256" key="4">
    <source>
        <dbReference type="ARBA" id="ARBA00022679"/>
    </source>
</evidence>
<dbReference type="CDD" id="cd00609">
    <property type="entry name" value="AAT_like"/>
    <property type="match status" value="1"/>
</dbReference>
<dbReference type="InterPro" id="IPR004839">
    <property type="entry name" value="Aminotransferase_I/II_large"/>
</dbReference>
<keyword evidence="9" id="KW-1185">Reference proteome</keyword>
<dbReference type="EMBL" id="FQVU01000001">
    <property type="protein sequence ID" value="SHF76590.1"/>
    <property type="molecule type" value="Genomic_DNA"/>
</dbReference>
<keyword evidence="5" id="KW-0663">Pyridoxal phosphate</keyword>
<feature type="domain" description="Aminotransferase class I/classII large" evidence="7">
    <location>
        <begin position="30"/>
        <end position="372"/>
    </location>
</feature>
<dbReference type="EC" id="2.6.1.-" evidence="6"/>
<evidence type="ECO:0000256" key="6">
    <source>
        <dbReference type="RuleBase" id="RU000481"/>
    </source>
</evidence>
<evidence type="ECO:0000313" key="8">
    <source>
        <dbReference type="EMBL" id="SHF76590.1"/>
    </source>
</evidence>
<name>A0A1M5EBP7_9ACTN</name>
<organism evidence="8 9">
    <name type="scientific">Jatrophihabitans endophyticus</name>
    <dbReference type="NCBI Taxonomy" id="1206085"/>
    <lineage>
        <taxon>Bacteria</taxon>
        <taxon>Bacillati</taxon>
        <taxon>Actinomycetota</taxon>
        <taxon>Actinomycetes</taxon>
        <taxon>Jatrophihabitantales</taxon>
        <taxon>Jatrophihabitantaceae</taxon>
        <taxon>Jatrophihabitans</taxon>
    </lineage>
</organism>
<dbReference type="STRING" id="1206085.SAMN05443575_0844"/>
<dbReference type="GO" id="GO:0008483">
    <property type="term" value="F:transaminase activity"/>
    <property type="evidence" value="ECO:0007669"/>
    <property type="project" value="UniProtKB-KW"/>
</dbReference>
<evidence type="ECO:0000313" key="9">
    <source>
        <dbReference type="Proteomes" id="UP000186132"/>
    </source>
</evidence>
<dbReference type="Proteomes" id="UP000186132">
    <property type="component" value="Unassembled WGS sequence"/>
</dbReference>
<dbReference type="InterPro" id="IPR015421">
    <property type="entry name" value="PyrdxlP-dep_Trfase_major"/>
</dbReference>
<dbReference type="Gene3D" id="3.40.640.10">
    <property type="entry name" value="Type I PLP-dependent aspartate aminotransferase-like (Major domain)"/>
    <property type="match status" value="1"/>
</dbReference>
<comment type="cofactor">
    <cofactor evidence="1 6">
        <name>pyridoxal 5'-phosphate</name>
        <dbReference type="ChEBI" id="CHEBI:597326"/>
    </cofactor>
</comment>
<dbReference type="InterPro" id="IPR050596">
    <property type="entry name" value="AspAT/PAT-like"/>
</dbReference>
<dbReference type="InterPro" id="IPR004838">
    <property type="entry name" value="NHTrfase_class1_PyrdxlP-BS"/>
</dbReference>
<dbReference type="InterPro" id="IPR015424">
    <property type="entry name" value="PyrdxlP-dep_Trfase"/>
</dbReference>
<dbReference type="GO" id="GO:0006520">
    <property type="term" value="P:amino acid metabolic process"/>
    <property type="evidence" value="ECO:0007669"/>
    <property type="project" value="InterPro"/>
</dbReference>
<keyword evidence="3 6" id="KW-0032">Aminotransferase</keyword>
<dbReference type="PANTHER" id="PTHR46383">
    <property type="entry name" value="ASPARTATE AMINOTRANSFERASE"/>
    <property type="match status" value="1"/>
</dbReference>
<dbReference type="Pfam" id="PF00155">
    <property type="entry name" value="Aminotran_1_2"/>
    <property type="match status" value="1"/>
</dbReference>
<dbReference type="AlphaFoldDB" id="A0A1M5EBP7"/>